<protein>
    <submittedName>
        <fullName evidence="1">Uncharacterized protein</fullName>
    </submittedName>
</protein>
<sequence>MKVDDIRQAISLGDRFRFQRELFRNNGEEMNKMLNYINLLASYDEIVSFLQAKYGWAEDHPAANDFYQIIKRKF</sequence>
<dbReference type="AlphaFoldDB" id="A0A645GDG2"/>
<reference evidence="1" key="1">
    <citation type="submission" date="2019-08" db="EMBL/GenBank/DDBJ databases">
        <authorList>
            <person name="Kucharzyk K."/>
            <person name="Murdoch R.W."/>
            <person name="Higgins S."/>
            <person name="Loffler F."/>
        </authorList>
    </citation>
    <scope>NUCLEOTIDE SEQUENCE</scope>
</reference>
<organism evidence="1">
    <name type="scientific">bioreactor metagenome</name>
    <dbReference type="NCBI Taxonomy" id="1076179"/>
    <lineage>
        <taxon>unclassified sequences</taxon>
        <taxon>metagenomes</taxon>
        <taxon>ecological metagenomes</taxon>
    </lineage>
</organism>
<name>A0A645GDG2_9ZZZZ</name>
<gene>
    <name evidence="1" type="ORF">SDC9_172344</name>
</gene>
<proteinExistence type="predicted"/>
<comment type="caution">
    <text evidence="1">The sequence shown here is derived from an EMBL/GenBank/DDBJ whole genome shotgun (WGS) entry which is preliminary data.</text>
</comment>
<evidence type="ECO:0000313" key="1">
    <source>
        <dbReference type="EMBL" id="MPN24938.1"/>
    </source>
</evidence>
<dbReference type="EMBL" id="VSSQ01073950">
    <property type="protein sequence ID" value="MPN24938.1"/>
    <property type="molecule type" value="Genomic_DNA"/>
</dbReference>
<accession>A0A645GDG2</accession>